<dbReference type="InParanoid" id="A0A2G4YP62"/>
<proteinExistence type="predicted"/>
<keyword evidence="6" id="KW-1185">Reference proteome</keyword>
<comment type="caution">
    <text evidence="5">The sequence shown here is derived from an EMBL/GenBank/DDBJ whole genome shotgun (WGS) entry which is preliminary data.</text>
</comment>
<dbReference type="EMBL" id="PDEM01000025">
    <property type="protein sequence ID" value="PHZ84111.1"/>
    <property type="molecule type" value="Genomic_DNA"/>
</dbReference>
<dbReference type="OrthoDB" id="9813612at2"/>
<organism evidence="5 6">
    <name type="scientific">Paremcibacter congregatus</name>
    <dbReference type="NCBI Taxonomy" id="2043170"/>
    <lineage>
        <taxon>Bacteria</taxon>
        <taxon>Pseudomonadati</taxon>
        <taxon>Pseudomonadota</taxon>
        <taxon>Alphaproteobacteria</taxon>
        <taxon>Emcibacterales</taxon>
        <taxon>Emcibacteraceae</taxon>
        <taxon>Paremcibacter</taxon>
    </lineage>
</organism>
<dbReference type="InterPro" id="IPR015422">
    <property type="entry name" value="PyrdxlP-dep_Trfase_small"/>
</dbReference>
<evidence type="ECO:0000256" key="2">
    <source>
        <dbReference type="ARBA" id="ARBA00022576"/>
    </source>
</evidence>
<evidence type="ECO:0000256" key="1">
    <source>
        <dbReference type="ARBA" id="ARBA00001933"/>
    </source>
</evidence>
<dbReference type="InterPro" id="IPR004839">
    <property type="entry name" value="Aminotransferase_I/II_large"/>
</dbReference>
<gene>
    <name evidence="5" type="ORF">CRD36_12985</name>
</gene>
<keyword evidence="2 5" id="KW-0032">Aminotransferase</keyword>
<evidence type="ECO:0000256" key="3">
    <source>
        <dbReference type="ARBA" id="ARBA00022679"/>
    </source>
</evidence>
<evidence type="ECO:0000259" key="4">
    <source>
        <dbReference type="Pfam" id="PF00155"/>
    </source>
</evidence>
<keyword evidence="3 5" id="KW-0808">Transferase</keyword>
<dbReference type="PANTHER" id="PTHR42832">
    <property type="entry name" value="AMINO ACID AMINOTRANSFERASE"/>
    <property type="match status" value="1"/>
</dbReference>
<evidence type="ECO:0000313" key="5">
    <source>
        <dbReference type="EMBL" id="PHZ84111.1"/>
    </source>
</evidence>
<name>A0A2G4YP62_9PROT</name>
<evidence type="ECO:0000313" key="6">
    <source>
        <dbReference type="Proteomes" id="UP000229730"/>
    </source>
</evidence>
<protein>
    <submittedName>
        <fullName evidence="5">Aspartate aminotransferase</fullName>
    </submittedName>
</protein>
<dbReference type="Gene3D" id="3.40.640.10">
    <property type="entry name" value="Type I PLP-dependent aspartate aminotransferase-like (Major domain)"/>
    <property type="match status" value="1"/>
</dbReference>
<dbReference type="Gene3D" id="3.90.1150.10">
    <property type="entry name" value="Aspartate Aminotransferase, domain 1"/>
    <property type="match status" value="1"/>
</dbReference>
<dbReference type="Pfam" id="PF00155">
    <property type="entry name" value="Aminotran_1_2"/>
    <property type="match status" value="1"/>
</dbReference>
<sequence length="416" mass="45062">MPRLFSRLLRSPAVNFTRFQSLPPYPFPRMRALLEGLTPDDTSAALNLSVGEPQHAVPDFVTEILTREQASYNKYPPVQGTDAWQTAVAAWLTRRNNLAPGQVTAAHLVPLAGSREGLFSIGLVAINRQKQGQVPLVLSPNPFYQPYAGAAAAAGAETLYVAGSDATGGMPDYAALPKETLQRTALAFICNPSNPEGALASRAYLKQMLTLAREYDFILVGDECYSEIYHDQPPVGLMDVCGEMAADGSGTPANPFDHAVVFNSLSKRSNLAGLRSGFMAGDPRVVAETIRMRSYGGAPLPLPIQAASAAAWEEEEHVIHNRALYRRKFDLAEQYLGDKFNFQRPGGGFCVWLNVGDGEAACRTLWRKAGIKVLPGAYLARPDAAGHNPGTPYIRLVLVHDDALLEATLEKIANTL</sequence>
<dbReference type="SUPFAM" id="SSF53383">
    <property type="entry name" value="PLP-dependent transferases"/>
    <property type="match status" value="1"/>
</dbReference>
<dbReference type="InterPro" id="IPR015421">
    <property type="entry name" value="PyrdxlP-dep_Trfase_major"/>
</dbReference>
<accession>A0A2G4YP62</accession>
<comment type="cofactor">
    <cofactor evidence="1">
        <name>pyridoxal 5'-phosphate</name>
        <dbReference type="ChEBI" id="CHEBI:597326"/>
    </cofactor>
</comment>
<dbReference type="PANTHER" id="PTHR42832:SF3">
    <property type="entry name" value="L-GLUTAMINE--4-(METHYLSULFANYL)-2-OXOBUTANOATE AMINOTRANSFERASE"/>
    <property type="match status" value="1"/>
</dbReference>
<dbReference type="CDD" id="cd00609">
    <property type="entry name" value="AAT_like"/>
    <property type="match status" value="1"/>
</dbReference>
<feature type="domain" description="Aminotransferase class I/classII large" evidence="4">
    <location>
        <begin position="46"/>
        <end position="412"/>
    </location>
</feature>
<dbReference type="Proteomes" id="UP000229730">
    <property type="component" value="Unassembled WGS sequence"/>
</dbReference>
<dbReference type="InterPro" id="IPR015424">
    <property type="entry name" value="PyrdxlP-dep_Trfase"/>
</dbReference>
<dbReference type="GO" id="GO:0030170">
    <property type="term" value="F:pyridoxal phosphate binding"/>
    <property type="evidence" value="ECO:0007669"/>
    <property type="project" value="InterPro"/>
</dbReference>
<dbReference type="GO" id="GO:0008483">
    <property type="term" value="F:transaminase activity"/>
    <property type="evidence" value="ECO:0007669"/>
    <property type="project" value="UniProtKB-KW"/>
</dbReference>
<reference evidence="5 6" key="1">
    <citation type="submission" date="2017-10" db="EMBL/GenBank/DDBJ databases">
        <title>Frigbacter circumglobatus gen. nov. sp. nov., isolated from sediment cultured in situ.</title>
        <authorList>
            <person name="Zhao Z."/>
        </authorList>
    </citation>
    <scope>NUCLEOTIDE SEQUENCE [LARGE SCALE GENOMIC DNA]</scope>
    <source>
        <strain evidence="5 6">ZYL</strain>
    </source>
</reference>
<dbReference type="AlphaFoldDB" id="A0A2G4YP62"/>
<dbReference type="InterPro" id="IPR050881">
    <property type="entry name" value="LL-DAP_aminotransferase"/>
</dbReference>